<reference evidence="2 3" key="1">
    <citation type="journal article" date="2010" name="Plant Cell">
        <title>The Chlorella variabilis NC64A genome reveals adaptation to photosymbiosis, coevolution with viruses, and cryptic sex.</title>
        <authorList>
            <person name="Blanc G."/>
            <person name="Duncan G."/>
            <person name="Agarkova I."/>
            <person name="Borodovsky M."/>
            <person name="Gurnon J."/>
            <person name="Kuo A."/>
            <person name="Lindquist E."/>
            <person name="Lucas S."/>
            <person name="Pangilinan J."/>
            <person name="Polle J."/>
            <person name="Salamov A."/>
            <person name="Terry A."/>
            <person name="Yamada T."/>
            <person name="Dunigan D.D."/>
            <person name="Grigoriev I.V."/>
            <person name="Claverie J.M."/>
            <person name="Van Etten J.L."/>
        </authorList>
    </citation>
    <scope>NUCLEOTIDE SEQUENCE [LARGE SCALE GENOMIC DNA]</scope>
    <source>
        <strain evidence="2 3">NC64A</strain>
    </source>
</reference>
<proteinExistence type="predicted"/>
<dbReference type="KEGG" id="cvr:CHLNCDRAFT_138039"/>
<evidence type="ECO:0000256" key="1">
    <source>
        <dbReference type="SAM" id="MobiDB-lite"/>
    </source>
</evidence>
<dbReference type="Proteomes" id="UP000008141">
    <property type="component" value="Unassembled WGS sequence"/>
</dbReference>
<dbReference type="AlphaFoldDB" id="E1Z544"/>
<dbReference type="GeneID" id="17358655"/>
<keyword evidence="3" id="KW-1185">Reference proteome</keyword>
<feature type="region of interest" description="Disordered" evidence="1">
    <location>
        <begin position="33"/>
        <end position="67"/>
    </location>
</feature>
<dbReference type="InParanoid" id="E1Z544"/>
<accession>E1Z544</accession>
<organism evidence="3">
    <name type="scientific">Chlorella variabilis</name>
    <name type="common">Green alga</name>
    <dbReference type="NCBI Taxonomy" id="554065"/>
    <lineage>
        <taxon>Eukaryota</taxon>
        <taxon>Viridiplantae</taxon>
        <taxon>Chlorophyta</taxon>
        <taxon>core chlorophytes</taxon>
        <taxon>Trebouxiophyceae</taxon>
        <taxon>Chlorellales</taxon>
        <taxon>Chlorellaceae</taxon>
        <taxon>Chlorella clade</taxon>
        <taxon>Chlorella</taxon>
    </lineage>
</organism>
<gene>
    <name evidence="2" type="ORF">CHLNCDRAFT_138039</name>
</gene>
<name>E1Z544_CHLVA</name>
<feature type="compositionally biased region" description="Pro residues" evidence="1">
    <location>
        <begin position="301"/>
        <end position="313"/>
    </location>
</feature>
<protein>
    <submittedName>
        <fullName evidence="2">Uncharacterized protein</fullName>
    </submittedName>
</protein>
<dbReference type="EMBL" id="GL433836">
    <property type="protein sequence ID" value="EFN59166.1"/>
    <property type="molecule type" value="Genomic_DNA"/>
</dbReference>
<dbReference type="RefSeq" id="XP_005851268.1">
    <property type="nucleotide sequence ID" value="XM_005851206.1"/>
</dbReference>
<evidence type="ECO:0000313" key="3">
    <source>
        <dbReference type="Proteomes" id="UP000008141"/>
    </source>
</evidence>
<evidence type="ECO:0000313" key="2">
    <source>
        <dbReference type="EMBL" id="EFN59166.1"/>
    </source>
</evidence>
<feature type="region of interest" description="Disordered" evidence="1">
    <location>
        <begin position="294"/>
        <end position="313"/>
    </location>
</feature>
<feature type="region of interest" description="Disordered" evidence="1">
    <location>
        <begin position="1"/>
        <end position="20"/>
    </location>
</feature>
<sequence length="313" mass="31096">MWPAAALPAPPAGGGSASEAWGWQYQQLPGPLMHPSMAALRAGTGGSGGSSPSGSPRSGSPGLPAGSRLVLGDTVIEACPASPTERSGGSAQGGSPCPPSDPQSALAAPAIPGLRYASFQPADAAAQVPVFLQQQEAAAAWAAEAAVMQGQPQGMAQASAQNEATLPQACGFPPCPPTGTSSAQPAALKHSLSSHQCLQMPNTGWEPILEPATLAAAAMGGGQADGLCFSGAPLRQQEAGAVTTPPRAGQEQPEELPSGAIHAADAPQPQPSIAPNPGEVDALMADLLEQPLLMRHISIAQPPPQPPPPAAPG</sequence>
<feature type="region of interest" description="Disordered" evidence="1">
    <location>
        <begin position="237"/>
        <end position="280"/>
    </location>
</feature>
<feature type="compositionally biased region" description="Low complexity" evidence="1">
    <location>
        <begin position="52"/>
        <end position="67"/>
    </location>
</feature>
<feature type="region of interest" description="Disordered" evidence="1">
    <location>
        <begin position="80"/>
        <end position="106"/>
    </location>
</feature>